<name>A0A1G2BSR6_9BACT</name>
<evidence type="ECO:0008006" key="3">
    <source>
        <dbReference type="Google" id="ProtNLM"/>
    </source>
</evidence>
<organism evidence="1 2">
    <name type="scientific">Candidatus Komeilibacteria bacterium RIFCSPLOWO2_01_FULL_53_11</name>
    <dbReference type="NCBI Taxonomy" id="1798552"/>
    <lineage>
        <taxon>Bacteria</taxon>
        <taxon>Candidatus Komeiliibacteriota</taxon>
    </lineage>
</organism>
<reference evidence="1 2" key="1">
    <citation type="journal article" date="2016" name="Nat. Commun.">
        <title>Thousands of microbial genomes shed light on interconnected biogeochemical processes in an aquifer system.</title>
        <authorList>
            <person name="Anantharaman K."/>
            <person name="Brown C.T."/>
            <person name="Hug L.A."/>
            <person name="Sharon I."/>
            <person name="Castelle C.J."/>
            <person name="Probst A.J."/>
            <person name="Thomas B.C."/>
            <person name="Singh A."/>
            <person name="Wilkins M.J."/>
            <person name="Karaoz U."/>
            <person name="Brodie E.L."/>
            <person name="Williams K.H."/>
            <person name="Hubbard S.S."/>
            <person name="Banfield J.F."/>
        </authorList>
    </citation>
    <scope>NUCLEOTIDE SEQUENCE [LARGE SCALE GENOMIC DNA]</scope>
</reference>
<protein>
    <recommendedName>
        <fullName evidence="3">Alpha/beta hydrolase</fullName>
    </recommendedName>
</protein>
<comment type="caution">
    <text evidence="1">The sequence shown here is derived from an EMBL/GenBank/DDBJ whole genome shotgun (WGS) entry which is preliminary data.</text>
</comment>
<gene>
    <name evidence="1" type="ORF">A3B31_02505</name>
</gene>
<sequence>MKKRVIIIHGWDGYPEEGWFPWLKKELEARGFDVFVPQLPDSGAPRIYNWVPALATVVGTADANTFLVGHSMGCQTIARYLESLSSEVQVGGAVFVAGFFKHLTGLEDDPEVHETNRHWLGTPIDLQKVRAHLPRSVAIFSDDDPWVPLDNQDDFKSKLGSEIIIQHNMKHFSAATGTTVLPVVLEQILKLSIPKAGRIPWASI</sequence>
<dbReference type="GO" id="GO:0016787">
    <property type="term" value="F:hydrolase activity"/>
    <property type="evidence" value="ECO:0007669"/>
    <property type="project" value="InterPro"/>
</dbReference>
<dbReference type="Pfam" id="PF06821">
    <property type="entry name" value="Ser_hydrolase"/>
    <property type="match status" value="1"/>
</dbReference>
<dbReference type="EMBL" id="MHKN01000021">
    <property type="protein sequence ID" value="OGY92234.1"/>
    <property type="molecule type" value="Genomic_DNA"/>
</dbReference>
<dbReference type="InterPro" id="IPR029058">
    <property type="entry name" value="AB_hydrolase_fold"/>
</dbReference>
<evidence type="ECO:0000313" key="2">
    <source>
        <dbReference type="Proteomes" id="UP000177349"/>
    </source>
</evidence>
<dbReference type="SUPFAM" id="SSF53474">
    <property type="entry name" value="alpha/beta-Hydrolases"/>
    <property type="match status" value="1"/>
</dbReference>
<dbReference type="PANTHER" id="PTHR15394:SF3">
    <property type="entry name" value="SERINE HYDROLASE RBBP9"/>
    <property type="match status" value="1"/>
</dbReference>
<evidence type="ECO:0000313" key="1">
    <source>
        <dbReference type="EMBL" id="OGY92234.1"/>
    </source>
</evidence>
<dbReference type="Gene3D" id="3.40.50.1820">
    <property type="entry name" value="alpha/beta hydrolase"/>
    <property type="match status" value="1"/>
</dbReference>
<dbReference type="InterPro" id="IPR010662">
    <property type="entry name" value="RBBP9/YdeN"/>
</dbReference>
<proteinExistence type="predicted"/>
<dbReference type="PANTHER" id="PTHR15394">
    <property type="entry name" value="SERINE HYDROLASE RBBP9"/>
    <property type="match status" value="1"/>
</dbReference>
<accession>A0A1G2BSR6</accession>
<dbReference type="AlphaFoldDB" id="A0A1G2BSR6"/>
<dbReference type="Proteomes" id="UP000177349">
    <property type="component" value="Unassembled WGS sequence"/>
</dbReference>